<organism evidence="1 2">
    <name type="scientific">Mucilaginibacter straminoryzae</name>
    <dbReference type="NCBI Taxonomy" id="2932774"/>
    <lineage>
        <taxon>Bacteria</taxon>
        <taxon>Pseudomonadati</taxon>
        <taxon>Bacteroidota</taxon>
        <taxon>Sphingobacteriia</taxon>
        <taxon>Sphingobacteriales</taxon>
        <taxon>Sphingobacteriaceae</taxon>
        <taxon>Mucilaginibacter</taxon>
    </lineage>
</organism>
<proteinExistence type="predicted"/>
<reference evidence="1" key="1">
    <citation type="submission" date="2022-04" db="EMBL/GenBank/DDBJ databases">
        <title>Mucilaginibacter sp. RS28 isolated from freshwater.</title>
        <authorList>
            <person name="Ko S.-R."/>
        </authorList>
    </citation>
    <scope>NUCLEOTIDE SEQUENCE</scope>
    <source>
        <strain evidence="1">RS28</strain>
    </source>
</reference>
<dbReference type="Proteomes" id="UP001139450">
    <property type="component" value="Unassembled WGS sequence"/>
</dbReference>
<name>A0A9X1WZ40_9SPHI</name>
<protein>
    <submittedName>
        <fullName evidence="1">Uncharacterized protein</fullName>
    </submittedName>
</protein>
<sequence length="157" mass="17757">MAFIRIPLAIIALILICGSSSFGQKKPPVSIVDSLYDVSNKLFTPDKGSKRLYIIYTYKNCSHCFADLCDKIAQSEFKDYTLYIVGVTHFDLLNLRPMAASIREQIPCTSKVLFFFNDAGQLPEICETPTPQFITSENGNLRYFNYGKTLKFIETGK</sequence>
<gene>
    <name evidence="1" type="ORF">MUY27_00115</name>
</gene>
<dbReference type="EMBL" id="JALJEJ010000001">
    <property type="protein sequence ID" value="MCJ8208088.1"/>
    <property type="molecule type" value="Genomic_DNA"/>
</dbReference>
<comment type="caution">
    <text evidence="1">The sequence shown here is derived from an EMBL/GenBank/DDBJ whole genome shotgun (WGS) entry which is preliminary data.</text>
</comment>
<evidence type="ECO:0000313" key="1">
    <source>
        <dbReference type="EMBL" id="MCJ8208088.1"/>
    </source>
</evidence>
<dbReference type="AlphaFoldDB" id="A0A9X1WZ40"/>
<accession>A0A9X1WZ40</accession>
<evidence type="ECO:0000313" key="2">
    <source>
        <dbReference type="Proteomes" id="UP001139450"/>
    </source>
</evidence>
<keyword evidence="2" id="KW-1185">Reference proteome</keyword>
<dbReference type="RefSeq" id="WP_245127926.1">
    <property type="nucleotide sequence ID" value="NZ_JALJEJ010000001.1"/>
</dbReference>